<dbReference type="SUPFAM" id="SSF158472">
    <property type="entry name" value="HAMP domain-like"/>
    <property type="match status" value="1"/>
</dbReference>
<dbReference type="Gene3D" id="3.30.450.20">
    <property type="entry name" value="PAS domain"/>
    <property type="match status" value="2"/>
</dbReference>
<dbReference type="Gene3D" id="3.30.565.10">
    <property type="entry name" value="Histidine kinase-like ATPase, C-terminal domain"/>
    <property type="match status" value="1"/>
</dbReference>
<proteinExistence type="predicted"/>
<dbReference type="InterPro" id="IPR003594">
    <property type="entry name" value="HATPase_dom"/>
</dbReference>
<keyword evidence="3" id="KW-0808">Transferase</keyword>
<dbReference type="Pfam" id="PF00672">
    <property type="entry name" value="HAMP"/>
    <property type="match status" value="1"/>
</dbReference>
<evidence type="ECO:0000256" key="4">
    <source>
        <dbReference type="ARBA" id="ARBA00022777"/>
    </source>
</evidence>
<keyword evidence="5" id="KW-0812">Transmembrane</keyword>
<keyword evidence="4 7" id="KW-0418">Kinase</keyword>
<feature type="transmembrane region" description="Helical" evidence="5">
    <location>
        <begin position="295"/>
        <end position="314"/>
    </location>
</feature>
<evidence type="ECO:0000259" key="6">
    <source>
        <dbReference type="PROSITE" id="PS50885"/>
    </source>
</evidence>
<dbReference type="Pfam" id="PF02518">
    <property type="entry name" value="HATPase_c"/>
    <property type="match status" value="1"/>
</dbReference>
<keyword evidence="8" id="KW-1185">Reference proteome</keyword>
<feature type="domain" description="HAMP" evidence="6">
    <location>
        <begin position="316"/>
        <end position="368"/>
    </location>
</feature>
<dbReference type="AlphaFoldDB" id="A0A923RX62"/>
<dbReference type="CDD" id="cd06225">
    <property type="entry name" value="HAMP"/>
    <property type="match status" value="1"/>
</dbReference>
<keyword evidence="5" id="KW-1133">Transmembrane helix</keyword>
<dbReference type="InterPro" id="IPR050640">
    <property type="entry name" value="Bact_2-comp_sensor_kinase"/>
</dbReference>
<comment type="caution">
    <text evidence="7">The sequence shown here is derived from an EMBL/GenBank/DDBJ whole genome shotgun (WGS) entry which is preliminary data.</text>
</comment>
<dbReference type="PROSITE" id="PS50885">
    <property type="entry name" value="HAMP"/>
    <property type="match status" value="1"/>
</dbReference>
<keyword evidence="5" id="KW-0472">Membrane</keyword>
<dbReference type="InterPro" id="IPR010559">
    <property type="entry name" value="Sig_transdc_His_kin_internal"/>
</dbReference>
<dbReference type="GO" id="GO:0016020">
    <property type="term" value="C:membrane"/>
    <property type="evidence" value="ECO:0007669"/>
    <property type="project" value="UniProtKB-SubCell"/>
</dbReference>
<dbReference type="Proteomes" id="UP000606499">
    <property type="component" value="Unassembled WGS sequence"/>
</dbReference>
<sequence length="596" mass="68009">MNRIRSFFRYSLGRRLALYFTLMMLLPLSAAGMTVYRASDMRMNNSALQLSAQIVSNVALDLDQLLTDAKSMIDLVIRDDTIQHHINRVFNSENNTEDVQISLNLRLKQLGEYYKNIYGVYLILDNGMVAKSRYYSIHEELELPADFYRQARNHSDVKWRLCPTGSMIVNNMGAGVLSAAASLTDKSTGLPCGIIIVDIRLETIRKMVNVYLGENGNVFLMDRSGNVLMEQMEDDGQRETVSEFIRGTVIGEETEIHDNAHFFILSSRLPESGWTLTGLVHKNFIRQNSRQILKILLWIALIACLINLLVSRLLRAYELRPIHSMMQFVGQVEKGDFDTPLFVVRDDEIGALAVSMKKMTLHIKELLHTVRQEQERFRWAEFKALQAQINPHFLYNTLDSVKWLIWEGENKKADDMVTALTKFFRIGLSGGCDLIPVECEIAHVESYLKIQKIRYSREFEYTVYLDHSISGCMVPKLILQPLVENALYHGIKPARRKCRLFINALQQEDTILLEVRDDGVGIPQNQLQQLGKLLKYGRKYPSESYGLGNICDRIHILAGEEYGIEIVSELGIGTSVRLHLPLKLGGNENVSSTARR</sequence>
<dbReference type="SMART" id="SM00304">
    <property type="entry name" value="HAMP"/>
    <property type="match status" value="1"/>
</dbReference>
<protein>
    <submittedName>
        <fullName evidence="7">Sensor histidine kinase</fullName>
    </submittedName>
</protein>
<dbReference type="PANTHER" id="PTHR34220:SF7">
    <property type="entry name" value="SENSOR HISTIDINE KINASE YPDA"/>
    <property type="match status" value="1"/>
</dbReference>
<evidence type="ECO:0000313" key="8">
    <source>
        <dbReference type="Proteomes" id="UP000606499"/>
    </source>
</evidence>
<dbReference type="InterPro" id="IPR036890">
    <property type="entry name" value="HATPase_C_sf"/>
</dbReference>
<name>A0A923RX62_9FIRM</name>
<evidence type="ECO:0000313" key="7">
    <source>
        <dbReference type="EMBL" id="MBC5726748.1"/>
    </source>
</evidence>
<evidence type="ECO:0000256" key="3">
    <source>
        <dbReference type="ARBA" id="ARBA00022679"/>
    </source>
</evidence>
<gene>
    <name evidence="7" type="ORF">H8S45_14960</name>
</gene>
<dbReference type="Gene3D" id="6.10.340.10">
    <property type="match status" value="1"/>
</dbReference>
<dbReference type="Pfam" id="PF06580">
    <property type="entry name" value="His_kinase"/>
    <property type="match status" value="1"/>
</dbReference>
<dbReference type="SMART" id="SM00387">
    <property type="entry name" value="HATPase_c"/>
    <property type="match status" value="1"/>
</dbReference>
<dbReference type="InterPro" id="IPR003660">
    <property type="entry name" value="HAMP_dom"/>
</dbReference>
<reference evidence="7" key="1">
    <citation type="submission" date="2020-08" db="EMBL/GenBank/DDBJ databases">
        <title>Genome public.</title>
        <authorList>
            <person name="Liu C."/>
            <person name="Sun Q."/>
        </authorList>
    </citation>
    <scope>NUCLEOTIDE SEQUENCE</scope>
    <source>
        <strain evidence="7">NSJ-28</strain>
    </source>
</reference>
<evidence type="ECO:0000256" key="2">
    <source>
        <dbReference type="ARBA" id="ARBA00022553"/>
    </source>
</evidence>
<organism evidence="7 8">
    <name type="scientific">Agathobaculum faecis</name>
    <dbReference type="NCBI Taxonomy" id="2763013"/>
    <lineage>
        <taxon>Bacteria</taxon>
        <taxon>Bacillati</taxon>
        <taxon>Bacillota</taxon>
        <taxon>Clostridia</taxon>
        <taxon>Eubacteriales</taxon>
        <taxon>Butyricicoccaceae</taxon>
        <taxon>Agathobaculum</taxon>
    </lineage>
</organism>
<dbReference type="GO" id="GO:0000155">
    <property type="term" value="F:phosphorelay sensor kinase activity"/>
    <property type="evidence" value="ECO:0007669"/>
    <property type="project" value="InterPro"/>
</dbReference>
<accession>A0A923RX62</accession>
<dbReference type="EMBL" id="JACOPL010000027">
    <property type="protein sequence ID" value="MBC5726748.1"/>
    <property type="molecule type" value="Genomic_DNA"/>
</dbReference>
<evidence type="ECO:0000256" key="1">
    <source>
        <dbReference type="ARBA" id="ARBA00004370"/>
    </source>
</evidence>
<evidence type="ECO:0000256" key="5">
    <source>
        <dbReference type="SAM" id="Phobius"/>
    </source>
</evidence>
<keyword evidence="2" id="KW-0597">Phosphoprotein</keyword>
<dbReference type="PANTHER" id="PTHR34220">
    <property type="entry name" value="SENSOR HISTIDINE KINASE YPDA"/>
    <property type="match status" value="1"/>
</dbReference>
<dbReference type="SUPFAM" id="SSF55874">
    <property type="entry name" value="ATPase domain of HSP90 chaperone/DNA topoisomerase II/histidine kinase"/>
    <property type="match status" value="1"/>
</dbReference>
<dbReference type="RefSeq" id="WP_054328416.1">
    <property type="nucleotide sequence ID" value="NZ_JACOPL010000027.1"/>
</dbReference>
<comment type="subcellular location">
    <subcellularLocation>
        <location evidence="1">Membrane</location>
    </subcellularLocation>
</comment>